<dbReference type="AlphaFoldDB" id="B0DVY2"/>
<name>B0DVY2_LACBS</name>
<dbReference type="Proteomes" id="UP000001194">
    <property type="component" value="Unassembled WGS sequence"/>
</dbReference>
<accession>B0DVY2</accession>
<evidence type="ECO:0000313" key="1">
    <source>
        <dbReference type="EMBL" id="EDR01216.1"/>
    </source>
</evidence>
<dbReference type="HOGENOM" id="CLU_1704526_0_0_1"/>
<reference evidence="1 2" key="1">
    <citation type="journal article" date="2008" name="Nature">
        <title>The genome of Laccaria bicolor provides insights into mycorrhizal symbiosis.</title>
        <authorList>
            <person name="Martin F."/>
            <person name="Aerts A."/>
            <person name="Ahren D."/>
            <person name="Brun A."/>
            <person name="Danchin E.G.J."/>
            <person name="Duchaussoy F."/>
            <person name="Gibon J."/>
            <person name="Kohler A."/>
            <person name="Lindquist E."/>
            <person name="Pereda V."/>
            <person name="Salamov A."/>
            <person name="Shapiro H.J."/>
            <person name="Wuyts J."/>
            <person name="Blaudez D."/>
            <person name="Buee M."/>
            <person name="Brokstein P."/>
            <person name="Canbaeck B."/>
            <person name="Cohen D."/>
            <person name="Courty P.E."/>
            <person name="Coutinho P.M."/>
            <person name="Delaruelle C."/>
            <person name="Detter J.C."/>
            <person name="Deveau A."/>
            <person name="DiFazio S."/>
            <person name="Duplessis S."/>
            <person name="Fraissinet-Tachet L."/>
            <person name="Lucic E."/>
            <person name="Frey-Klett P."/>
            <person name="Fourrey C."/>
            <person name="Feussner I."/>
            <person name="Gay G."/>
            <person name="Grimwood J."/>
            <person name="Hoegger P.J."/>
            <person name="Jain P."/>
            <person name="Kilaru S."/>
            <person name="Labbe J."/>
            <person name="Lin Y.C."/>
            <person name="Legue V."/>
            <person name="Le Tacon F."/>
            <person name="Marmeisse R."/>
            <person name="Melayah D."/>
            <person name="Montanini B."/>
            <person name="Muratet M."/>
            <person name="Nehls U."/>
            <person name="Niculita-Hirzel H."/>
            <person name="Oudot-Le Secq M.P."/>
            <person name="Peter M."/>
            <person name="Quesneville H."/>
            <person name="Rajashekar B."/>
            <person name="Reich M."/>
            <person name="Rouhier N."/>
            <person name="Schmutz J."/>
            <person name="Yin T."/>
            <person name="Chalot M."/>
            <person name="Henrissat B."/>
            <person name="Kuees U."/>
            <person name="Lucas S."/>
            <person name="Van de Peer Y."/>
            <person name="Podila G.K."/>
            <person name="Polle A."/>
            <person name="Pukkila P.J."/>
            <person name="Richardson P.M."/>
            <person name="Rouze P."/>
            <person name="Sanders I.R."/>
            <person name="Stajich J.E."/>
            <person name="Tunlid A."/>
            <person name="Tuskan G."/>
            <person name="Grigoriev I.V."/>
        </authorList>
    </citation>
    <scope>NUCLEOTIDE SEQUENCE [LARGE SCALE GENOMIC DNA]</scope>
    <source>
        <strain evidence="2">S238N-H82 / ATCC MYA-4686</strain>
    </source>
</reference>
<proteinExistence type="predicted"/>
<organism evidence="2">
    <name type="scientific">Laccaria bicolor (strain S238N-H82 / ATCC MYA-4686)</name>
    <name type="common">Bicoloured deceiver</name>
    <name type="synonym">Laccaria laccata var. bicolor</name>
    <dbReference type="NCBI Taxonomy" id="486041"/>
    <lineage>
        <taxon>Eukaryota</taxon>
        <taxon>Fungi</taxon>
        <taxon>Dikarya</taxon>
        <taxon>Basidiomycota</taxon>
        <taxon>Agaricomycotina</taxon>
        <taxon>Agaricomycetes</taxon>
        <taxon>Agaricomycetidae</taxon>
        <taxon>Agaricales</taxon>
        <taxon>Agaricineae</taxon>
        <taxon>Hydnangiaceae</taxon>
        <taxon>Laccaria</taxon>
    </lineage>
</organism>
<sequence>MAHDFLFPPPNYPKTYSEELYSPLNTLNHGFSNTDFSRTMTRSNLSHRAPTTSSNSYNHTSGSQNAYQAAEVILKSATHFMLMAAHNQAHSDLYKEYMCSKYQLEAQMKLVTELKEELREARNLTKCSCHNGFANDRAPITPSIKIPEAPPPAK</sequence>
<gene>
    <name evidence="1" type="ORF">LACBIDRAFT_312316</name>
</gene>
<dbReference type="InParanoid" id="B0DVY2"/>
<keyword evidence="2" id="KW-1185">Reference proteome</keyword>
<dbReference type="GeneID" id="6083762"/>
<protein>
    <submittedName>
        <fullName evidence="1">Predicted protein</fullName>
    </submittedName>
</protein>
<dbReference type="EMBL" id="DS547141">
    <property type="protein sequence ID" value="EDR01216.1"/>
    <property type="molecule type" value="Genomic_DNA"/>
</dbReference>
<dbReference type="KEGG" id="lbc:LACBIDRAFT_312316"/>
<dbReference type="RefSeq" id="XP_001888092.1">
    <property type="nucleotide sequence ID" value="XM_001888057.1"/>
</dbReference>
<evidence type="ECO:0000313" key="2">
    <source>
        <dbReference type="Proteomes" id="UP000001194"/>
    </source>
</evidence>
<dbReference type="OrthoDB" id="10524017at2759"/>